<evidence type="ECO:0000313" key="4">
    <source>
        <dbReference type="Proteomes" id="UP000680020"/>
    </source>
</evidence>
<evidence type="ECO:0000256" key="1">
    <source>
        <dbReference type="SAM" id="SignalP"/>
    </source>
</evidence>
<dbReference type="Gene3D" id="3.30.1340.30">
    <property type="match status" value="1"/>
</dbReference>
<proteinExistence type="predicted"/>
<dbReference type="PROSITE" id="PS50914">
    <property type="entry name" value="BON"/>
    <property type="match status" value="1"/>
</dbReference>
<dbReference type="Proteomes" id="UP000680020">
    <property type="component" value="Unassembled WGS sequence"/>
</dbReference>
<evidence type="ECO:0000313" key="3">
    <source>
        <dbReference type="EMBL" id="MBS7824604.1"/>
    </source>
</evidence>
<keyword evidence="1" id="KW-0732">Signal</keyword>
<accession>A0AB35BXY4</accession>
<reference evidence="3" key="1">
    <citation type="submission" date="2021-03" db="EMBL/GenBank/DDBJ databases">
        <title>Identification and antibiotic profiling of Wohlfahrtiimonas chitiniclastica, an underestimated human pathogen.</title>
        <authorList>
            <person name="Kopf A."/>
            <person name="Bunk B."/>
            <person name="Coldewey S."/>
            <person name="Gunzer F."/>
            <person name="Riedel T."/>
            <person name="Schroettner P."/>
        </authorList>
    </citation>
    <scope>NUCLEOTIDE SEQUENCE</scope>
    <source>
        <strain evidence="3">DSM 100917</strain>
    </source>
</reference>
<dbReference type="Pfam" id="PF04972">
    <property type="entry name" value="BON"/>
    <property type="match status" value="2"/>
</dbReference>
<dbReference type="InterPro" id="IPR007055">
    <property type="entry name" value="BON_dom"/>
</dbReference>
<dbReference type="GeneID" id="58264051"/>
<dbReference type="InterPro" id="IPR051686">
    <property type="entry name" value="Lipoprotein_DolP"/>
</dbReference>
<dbReference type="EMBL" id="JAGIBU010000003">
    <property type="protein sequence ID" value="MBS7824604.1"/>
    <property type="molecule type" value="Genomic_DNA"/>
</dbReference>
<feature type="chain" id="PRO_5044230548" evidence="1">
    <location>
        <begin position="25"/>
        <end position="200"/>
    </location>
</feature>
<evidence type="ECO:0000259" key="2">
    <source>
        <dbReference type="PROSITE" id="PS50914"/>
    </source>
</evidence>
<comment type="caution">
    <text evidence="3">The sequence shown here is derived from an EMBL/GenBank/DDBJ whole genome shotgun (WGS) entry which is preliminary data.</text>
</comment>
<protein>
    <submittedName>
        <fullName evidence="3">BON domain-containing protein</fullName>
    </submittedName>
</protein>
<dbReference type="PANTHER" id="PTHR34606:SF4">
    <property type="entry name" value="OUTER MEMBRANE LIPOPROTEIN DOLP"/>
    <property type="match status" value="1"/>
</dbReference>
<name>A0AB35BXY4_9GAMM</name>
<sequence>MSYRKILALVFGALILPLSGCAPALVFGTVGTTGVIMADRRANSVIIEDQEIEFKIDGIIRDLPYSSKNHINKVSYNRHVLLAGEVYTRDIGITLEEQVKKIPGVVEVYNELVIAPPSSMAERAEDTFITAKVKGEIALLTISPDFYAGNVKVVTERGYVYLMGLLKPTEMQPVIDAARKVSGVIEVVPLFQTYYPEKKG</sequence>
<feature type="domain" description="BON" evidence="2">
    <location>
        <begin position="48"/>
        <end position="116"/>
    </location>
</feature>
<gene>
    <name evidence="3" type="ORF">J7561_05225</name>
</gene>
<organism evidence="3 4">
    <name type="scientific">Wohlfahrtiimonas chitiniclastica</name>
    <dbReference type="NCBI Taxonomy" id="400946"/>
    <lineage>
        <taxon>Bacteria</taxon>
        <taxon>Pseudomonadati</taxon>
        <taxon>Pseudomonadota</taxon>
        <taxon>Gammaproteobacteria</taxon>
        <taxon>Cardiobacteriales</taxon>
        <taxon>Ignatzschineriaceae</taxon>
        <taxon>Wohlfahrtiimonas</taxon>
    </lineage>
</organism>
<dbReference type="PANTHER" id="PTHR34606">
    <property type="entry name" value="BON DOMAIN-CONTAINING PROTEIN"/>
    <property type="match status" value="1"/>
</dbReference>
<feature type="signal peptide" evidence="1">
    <location>
        <begin position="1"/>
        <end position="24"/>
    </location>
</feature>
<dbReference type="AlphaFoldDB" id="A0AB35BXY4"/>
<dbReference type="RefSeq" id="WP_008315734.1">
    <property type="nucleotide sequence ID" value="NZ_CP115969.1"/>
</dbReference>